<name>A0A5E4RE12_9BURK</name>
<dbReference type="PROSITE" id="PS51257">
    <property type="entry name" value="PROKAR_LIPOPROTEIN"/>
    <property type="match status" value="1"/>
</dbReference>
<feature type="signal peptide" evidence="1">
    <location>
        <begin position="1"/>
        <end position="22"/>
    </location>
</feature>
<reference evidence="2 3" key="1">
    <citation type="submission" date="2019-08" db="EMBL/GenBank/DDBJ databases">
        <authorList>
            <person name="Peeters C."/>
        </authorList>
    </citation>
    <scope>NUCLEOTIDE SEQUENCE [LARGE SCALE GENOMIC DNA]</scope>
    <source>
        <strain evidence="2 3">LMG 31113</strain>
    </source>
</reference>
<dbReference type="RefSeq" id="WP_224785665.1">
    <property type="nucleotide sequence ID" value="NZ_CABPRW010000001.1"/>
</dbReference>
<evidence type="ECO:0000313" key="3">
    <source>
        <dbReference type="Proteomes" id="UP000382577"/>
    </source>
</evidence>
<evidence type="ECO:0000313" key="2">
    <source>
        <dbReference type="EMBL" id="VVD61530.1"/>
    </source>
</evidence>
<protein>
    <recommendedName>
        <fullName evidence="4">Lipoprotein</fullName>
    </recommendedName>
</protein>
<sequence length="91" mass="9501">MKRILMLAGGAAAAVMMAGCVAVPYGAPAYGGGYYDSYGYAPGYDAGYAGYAPGYAVAPAPVVTFGVSSGYYGGRYYRGWHGRGRGWGWHH</sequence>
<evidence type="ECO:0008006" key="4">
    <source>
        <dbReference type="Google" id="ProtNLM"/>
    </source>
</evidence>
<gene>
    <name evidence="2" type="ORF">PFI31113_00131</name>
</gene>
<dbReference type="AlphaFoldDB" id="A0A5E4RE12"/>
<evidence type="ECO:0000256" key="1">
    <source>
        <dbReference type="SAM" id="SignalP"/>
    </source>
</evidence>
<feature type="chain" id="PRO_5022981344" description="Lipoprotein" evidence="1">
    <location>
        <begin position="23"/>
        <end position="91"/>
    </location>
</feature>
<proteinExistence type="predicted"/>
<keyword evidence="1" id="KW-0732">Signal</keyword>
<dbReference type="Proteomes" id="UP000382577">
    <property type="component" value="Unassembled WGS sequence"/>
</dbReference>
<dbReference type="EMBL" id="CABPRW010000001">
    <property type="protein sequence ID" value="VVD61530.1"/>
    <property type="molecule type" value="Genomic_DNA"/>
</dbReference>
<accession>A0A5E4RE12</accession>
<organism evidence="2 3">
    <name type="scientific">Pandoraea fibrosis</name>
    <dbReference type="NCBI Taxonomy" id="1891094"/>
    <lineage>
        <taxon>Bacteria</taxon>
        <taxon>Pseudomonadati</taxon>
        <taxon>Pseudomonadota</taxon>
        <taxon>Betaproteobacteria</taxon>
        <taxon>Burkholderiales</taxon>
        <taxon>Burkholderiaceae</taxon>
        <taxon>Pandoraea</taxon>
    </lineage>
</organism>